<keyword evidence="9" id="KW-0739">Sodium transport</keyword>
<feature type="transmembrane region" description="Helical" evidence="9">
    <location>
        <begin position="520"/>
        <end position="539"/>
    </location>
</feature>
<evidence type="ECO:0000313" key="12">
    <source>
        <dbReference type="Proteomes" id="UP000626242"/>
    </source>
</evidence>
<proteinExistence type="inferred from homology"/>
<dbReference type="Pfam" id="PF00691">
    <property type="entry name" value="OmpA"/>
    <property type="match status" value="1"/>
</dbReference>
<keyword evidence="2 9" id="KW-0813">Transport</keyword>
<evidence type="ECO:0000256" key="3">
    <source>
        <dbReference type="ARBA" id="ARBA00022692"/>
    </source>
</evidence>
<organism evidence="11 12">
    <name type="scientific">Kaistella pullorum</name>
    <dbReference type="NCBI Taxonomy" id="2763074"/>
    <lineage>
        <taxon>Bacteria</taxon>
        <taxon>Pseudomonadati</taxon>
        <taxon>Bacteroidota</taxon>
        <taxon>Flavobacteriia</taxon>
        <taxon>Flavobacteriales</taxon>
        <taxon>Weeksellaceae</taxon>
        <taxon>Chryseobacterium group</taxon>
        <taxon>Kaistella</taxon>
    </lineage>
</organism>
<comment type="caution">
    <text evidence="11">The sequence shown here is derived from an EMBL/GenBank/DDBJ whole genome shotgun (WGS) entry which is preliminary data.</text>
</comment>
<evidence type="ECO:0000256" key="2">
    <source>
        <dbReference type="ARBA" id="ARBA00022448"/>
    </source>
</evidence>
<evidence type="ECO:0000256" key="8">
    <source>
        <dbReference type="ARBA" id="ARBA00023136"/>
    </source>
</evidence>
<feature type="transmembrane region" description="Helical" evidence="9">
    <location>
        <begin position="235"/>
        <end position="257"/>
    </location>
</feature>
<dbReference type="InterPro" id="IPR036737">
    <property type="entry name" value="OmpA-like_sf"/>
</dbReference>
<dbReference type="HAMAP" id="MF_01129">
    <property type="entry name" value="PPase_energized_pump"/>
    <property type="match status" value="1"/>
</dbReference>
<evidence type="ECO:0000256" key="5">
    <source>
        <dbReference type="ARBA" id="ARBA00022967"/>
    </source>
</evidence>
<evidence type="ECO:0000256" key="1">
    <source>
        <dbReference type="ARBA" id="ARBA00004127"/>
    </source>
</evidence>
<feature type="transmembrane region" description="Helical" evidence="9">
    <location>
        <begin position="80"/>
        <end position="104"/>
    </location>
</feature>
<dbReference type="EMBL" id="JACSPS010000002">
    <property type="protein sequence ID" value="MBD8018255.1"/>
    <property type="molecule type" value="Genomic_DNA"/>
</dbReference>
<dbReference type="InterPro" id="IPR006665">
    <property type="entry name" value="OmpA-like"/>
</dbReference>
<protein>
    <recommendedName>
        <fullName evidence="9">Putative K(+)-stimulated pyrophosphate-energized sodium pump</fullName>
        <ecNumber evidence="9">7.2.3.1</ecNumber>
    </recommendedName>
    <alternativeName>
        <fullName evidence="9">Membrane-bound sodium-translocating pyrophosphatase</fullName>
    </alternativeName>
    <alternativeName>
        <fullName evidence="9">Pyrophosphate-energized inorganic pyrophosphatase</fullName>
        <shortName evidence="9">Na(+)-PPase</shortName>
    </alternativeName>
</protein>
<dbReference type="NCBIfam" id="TIGR01104">
    <property type="entry name" value="V_PPase"/>
    <property type="match status" value="1"/>
</dbReference>
<dbReference type="Pfam" id="PF03030">
    <property type="entry name" value="H_PPase"/>
    <property type="match status" value="1"/>
</dbReference>
<dbReference type="NCBIfam" id="NF001960">
    <property type="entry name" value="PRK00733.3-5"/>
    <property type="match status" value="1"/>
</dbReference>
<comment type="function">
    <text evidence="9">Sodium pump that utilizes the energy of pyrophosphate hydrolysis as the driving force for Na(+) movement across the membrane.</text>
</comment>
<feature type="transmembrane region" description="Helical" evidence="9">
    <location>
        <begin position="312"/>
        <end position="333"/>
    </location>
</feature>
<keyword evidence="12" id="KW-1185">Reference proteome</keyword>
<gene>
    <name evidence="9" type="primary">hppA</name>
    <name evidence="11" type="ORF">H9628_07200</name>
</gene>
<dbReference type="SUPFAM" id="SSF103088">
    <property type="entry name" value="OmpA-like"/>
    <property type="match status" value="1"/>
</dbReference>
<feature type="transmembrane region" description="Helical" evidence="9">
    <location>
        <begin position="488"/>
        <end position="508"/>
    </location>
</feature>
<keyword evidence="5 9" id="KW-1278">Translocase</keyword>
<dbReference type="NCBIfam" id="NF001955">
    <property type="entry name" value="PRK00733.2-4"/>
    <property type="match status" value="1"/>
</dbReference>
<evidence type="ECO:0000256" key="7">
    <source>
        <dbReference type="ARBA" id="ARBA00023065"/>
    </source>
</evidence>
<dbReference type="PANTHER" id="PTHR31998">
    <property type="entry name" value="K(+)-INSENSITIVE PYROPHOSPHATE-ENERGIZED PROTON PUMP"/>
    <property type="match status" value="1"/>
</dbReference>
<keyword evidence="11" id="KW-0378">Hydrolase</keyword>
<keyword evidence="9" id="KW-0915">Sodium</keyword>
<evidence type="ECO:0000259" key="10">
    <source>
        <dbReference type="PROSITE" id="PS51123"/>
    </source>
</evidence>
<dbReference type="Gene3D" id="3.30.1330.60">
    <property type="entry name" value="OmpA-like domain"/>
    <property type="match status" value="1"/>
</dbReference>
<comment type="similarity">
    <text evidence="9">Belongs to the H(+)-translocating pyrophosphatase (TC 3.A.10) family. K(+)-stimulated subfamily.</text>
</comment>
<dbReference type="EC" id="7.2.3.1" evidence="9"/>
<keyword evidence="6 9" id="KW-1133">Transmembrane helix</keyword>
<keyword evidence="9" id="KW-1003">Cell membrane</keyword>
<dbReference type="InterPro" id="IPR004131">
    <property type="entry name" value="PPase-energised_H-pump"/>
</dbReference>
<name>A0ABR8WMQ5_9FLAO</name>
<reference evidence="11 12" key="1">
    <citation type="submission" date="2020-08" db="EMBL/GenBank/DDBJ databases">
        <title>A Genomic Blueprint of the Chicken Gut Microbiome.</title>
        <authorList>
            <person name="Gilroy R."/>
            <person name="Ravi A."/>
            <person name="Getino M."/>
            <person name="Pursley I."/>
            <person name="Horton D.L."/>
            <person name="Alikhan N.-F."/>
            <person name="Baker D."/>
            <person name="Gharbi K."/>
            <person name="Hall N."/>
            <person name="Watson M."/>
            <person name="Adriaenssens E.M."/>
            <person name="Foster-Nyarko E."/>
            <person name="Jarju S."/>
            <person name="Secka A."/>
            <person name="Antonio M."/>
            <person name="Oren A."/>
            <person name="Chaudhuri R."/>
            <person name="La Ragione R.M."/>
            <person name="Hildebrand F."/>
            <person name="Pallen M.J."/>
        </authorList>
    </citation>
    <scope>NUCLEOTIDE SEQUENCE [LARGE SCALE GENOMIC DNA]</scope>
    <source>
        <strain evidence="11 12">Sa1CVA4</strain>
    </source>
</reference>
<keyword evidence="9" id="KW-0630">Potassium</keyword>
<feature type="transmembrane region" description="Helical" evidence="9">
    <location>
        <begin position="269"/>
        <end position="292"/>
    </location>
</feature>
<dbReference type="RefSeq" id="WP_251833449.1">
    <property type="nucleotide sequence ID" value="NZ_JACSPS010000002.1"/>
</dbReference>
<feature type="transmembrane region" description="Helical" evidence="9">
    <location>
        <begin position="6"/>
        <end position="26"/>
    </location>
</feature>
<dbReference type="PROSITE" id="PS51123">
    <property type="entry name" value="OMPA_2"/>
    <property type="match status" value="1"/>
</dbReference>
<evidence type="ECO:0000256" key="4">
    <source>
        <dbReference type="ARBA" id="ARBA00022842"/>
    </source>
</evidence>
<feature type="transmembrane region" description="Helical" evidence="9">
    <location>
        <begin position="345"/>
        <end position="366"/>
    </location>
</feature>
<comment type="subcellular location">
    <subcellularLocation>
        <location evidence="9">Cell membrane</location>
        <topology evidence="9">Multi-pass membrane protein</topology>
    </subcellularLocation>
    <subcellularLocation>
        <location evidence="1">Endomembrane system</location>
        <topology evidence="1">Multi-pass membrane protein</topology>
    </subcellularLocation>
</comment>
<comment type="activity regulation">
    <text evidence="9">Requires K(+) for maximal activity.</text>
</comment>
<keyword evidence="8 9" id="KW-0472">Membrane</keyword>
<feature type="transmembrane region" description="Helical" evidence="9">
    <location>
        <begin position="125"/>
        <end position="152"/>
    </location>
</feature>
<evidence type="ECO:0000256" key="9">
    <source>
        <dbReference type="HAMAP-Rule" id="MF_01129"/>
    </source>
</evidence>
<keyword evidence="7 9" id="KW-0406">Ion transport</keyword>
<comment type="subunit">
    <text evidence="9">Homodimer.</text>
</comment>
<feature type="domain" description="OmpA-like" evidence="10">
    <location>
        <begin position="795"/>
        <end position="912"/>
    </location>
</feature>
<dbReference type="GO" id="GO:0004427">
    <property type="term" value="F:inorganic diphosphate phosphatase activity"/>
    <property type="evidence" value="ECO:0007669"/>
    <property type="project" value="UniProtKB-EC"/>
</dbReference>
<keyword evidence="4 9" id="KW-0460">Magnesium</keyword>
<feature type="site" description="Determinant of potassium dependence" evidence="9">
    <location>
        <position position="482"/>
    </location>
</feature>
<dbReference type="CDD" id="cd07185">
    <property type="entry name" value="OmpA_C-like"/>
    <property type="match status" value="1"/>
</dbReference>
<feature type="transmembrane region" description="Helical" evidence="9">
    <location>
        <begin position="56"/>
        <end position="74"/>
    </location>
</feature>
<sequence>MNLFLLVPIFGIIGLIYTFAQSAWVSKQSAGNDRMKEISGHIADGAMAFLKAEYKILMYFVIVVAILLALMGASNANSHWSIGLAFVFGAFLSALAGFIGMNIATKANVRTAEAARTSLSKALKVSFAGGSVMGMGVAGLAVLGLGALYIIIKQIFAPNSAVDSHEMERTIEILTGFSLGAESIALFARVGGGIYTKAADVGADLVGKVEAGIPEDDPRNPATIADNVGDNVGDVAGMGADLFGSYVATVLATMVLGRETMSQDLFGGFAPILLPMLIAGTGIIFSIIGTLFVKISETTELDTAPVQNALNFGNWGSIIITAISSYFLVNYLLPETMSLRGHEFTKMGVFGAIIVGLVVGTLMSIITEYYTAMGKRPVKSIVKQSSTGHATNIIGGLSVGMESTLLPIIVLAGGIYGSYLCAGLYGVAIAAAGMMATTAMQLAIDAFGPIADNAGGIAEMSELPKEVREKTDILDAVGNTTAASGKGFAIASAALTALALFAAFVGIAGIDGIDIYRADVLAGLFVGAMIPFIFSSLAIKAVGEAAMAMVEEVRRQFREIPGILEGKATPEYEKCVAISTDASIRKMLLPGAIALISPLLVGFIFGPEVLGGFLAGATVSGVLMGMFQNNAGGAWDNAKKSFEKGVDINGETFYKGSEPHKASVTGDTVGDPFKDTSGPSMNILIKLMSIVSLVIAPTLAIMHKDQIDQNRLEKIEALNAATGNVAVVETANGMDAGVVSQPAEVRGQLNDEGDFVYDTGEIQEVKLSNKTIAMGENSQLYAMYNGIKLQDQAVLNPNNWYTIENLHFVSGSSDLKPGADVALANLAEIMNDYPTLKIKLGGYTDDTGNADTNLKLSNLRAQTAKLKLLEMGIAGERIETEGYGPLFPVCEANDTDECKAQNRRIDVRVVSF</sequence>
<evidence type="ECO:0000256" key="6">
    <source>
        <dbReference type="ARBA" id="ARBA00022989"/>
    </source>
</evidence>
<keyword evidence="3 9" id="KW-0812">Transmembrane</keyword>
<dbReference type="Proteomes" id="UP000626242">
    <property type="component" value="Unassembled WGS sequence"/>
</dbReference>
<comment type="caution">
    <text evidence="9">Lacks conserved residue(s) required for the propagation of feature annotation.</text>
</comment>
<evidence type="ECO:0000313" key="11">
    <source>
        <dbReference type="EMBL" id="MBD8018255.1"/>
    </source>
</evidence>
<comment type="cofactor">
    <cofactor evidence="9">
        <name>Mg(2+)</name>
        <dbReference type="ChEBI" id="CHEBI:18420"/>
    </cofactor>
</comment>
<feature type="transmembrane region" description="Helical" evidence="9">
    <location>
        <begin position="405"/>
        <end position="432"/>
    </location>
</feature>
<comment type="catalytic activity">
    <reaction evidence="9">
        <text>Na(+)(in) + diphosphate + H2O = Na(+)(out) + 2 phosphate + H(+)</text>
        <dbReference type="Rhea" id="RHEA:57884"/>
        <dbReference type="ChEBI" id="CHEBI:15377"/>
        <dbReference type="ChEBI" id="CHEBI:15378"/>
        <dbReference type="ChEBI" id="CHEBI:29101"/>
        <dbReference type="ChEBI" id="CHEBI:33019"/>
        <dbReference type="ChEBI" id="CHEBI:43474"/>
        <dbReference type="EC" id="7.2.3.1"/>
    </reaction>
</comment>
<accession>A0ABR8WMQ5</accession>